<proteinExistence type="predicted"/>
<keyword evidence="3" id="KW-1185">Reference proteome</keyword>
<gene>
    <name evidence="2" type="ORF">CG50_07335</name>
</gene>
<dbReference type="Proteomes" id="UP000028824">
    <property type="component" value="Unassembled WGS sequence"/>
</dbReference>
<keyword evidence="1" id="KW-0812">Transmembrane</keyword>
<accession>A0A086XSD6</accession>
<organism evidence="2 3">
    <name type="scientific">Paenirhodobacter enshiensis</name>
    <dbReference type="NCBI Taxonomy" id="1105367"/>
    <lineage>
        <taxon>Bacteria</taxon>
        <taxon>Pseudomonadati</taxon>
        <taxon>Pseudomonadota</taxon>
        <taxon>Alphaproteobacteria</taxon>
        <taxon>Rhodobacterales</taxon>
        <taxon>Rhodobacter group</taxon>
        <taxon>Paenirhodobacter</taxon>
    </lineage>
</organism>
<reference evidence="2 3" key="1">
    <citation type="submission" date="2014-03" db="EMBL/GenBank/DDBJ databases">
        <title>Genome of Paenirhodobacter enshiensis DW2-9.</title>
        <authorList>
            <person name="Wang D."/>
            <person name="Wang G."/>
        </authorList>
    </citation>
    <scope>NUCLEOTIDE SEQUENCE [LARGE SCALE GENOMIC DNA]</scope>
    <source>
        <strain evidence="2 3">DW2-9</strain>
    </source>
</reference>
<evidence type="ECO:0000313" key="3">
    <source>
        <dbReference type="Proteomes" id="UP000028824"/>
    </source>
</evidence>
<dbReference type="AlphaFoldDB" id="A0A086XSD6"/>
<dbReference type="STRING" id="1105367.CG50_07335"/>
<evidence type="ECO:0000256" key="1">
    <source>
        <dbReference type="SAM" id="Phobius"/>
    </source>
</evidence>
<dbReference type="RefSeq" id="WP_036639053.1">
    <property type="nucleotide sequence ID" value="NZ_JFZB01000031.1"/>
</dbReference>
<comment type="caution">
    <text evidence="2">The sequence shown here is derived from an EMBL/GenBank/DDBJ whole genome shotgun (WGS) entry which is preliminary data.</text>
</comment>
<sequence length="73" mass="7814">MSDVLLVSGIVLLAFSFTGWLAAFAENWWRWSSVIGAGLALILIAAAWVTHPGGYPPAEAARAFVRVLAMIVN</sequence>
<evidence type="ECO:0000313" key="2">
    <source>
        <dbReference type="EMBL" id="KFI24936.1"/>
    </source>
</evidence>
<protein>
    <submittedName>
        <fullName evidence="2">Uncharacterized protein</fullName>
    </submittedName>
</protein>
<keyword evidence="1" id="KW-0472">Membrane</keyword>
<name>A0A086XSD6_9RHOB</name>
<keyword evidence="1" id="KW-1133">Transmembrane helix</keyword>
<dbReference type="EMBL" id="JFZB01000031">
    <property type="protein sequence ID" value="KFI24936.1"/>
    <property type="molecule type" value="Genomic_DNA"/>
</dbReference>
<feature type="transmembrane region" description="Helical" evidence="1">
    <location>
        <begin position="31"/>
        <end position="49"/>
    </location>
</feature>